<evidence type="ECO:0000256" key="6">
    <source>
        <dbReference type="ARBA" id="ARBA00022801"/>
    </source>
</evidence>
<comment type="subunit">
    <text evidence="4 7">Homotetramer.</text>
</comment>
<dbReference type="PANTHER" id="PTHR10395:SF7">
    <property type="entry name" value="5-HYDROXYISOURATE HYDROLASE"/>
    <property type="match status" value="1"/>
</dbReference>
<protein>
    <recommendedName>
        <fullName evidence="7">5-hydroxyisourate hydrolase</fullName>
        <shortName evidence="7">HIU hydrolase</shortName>
        <shortName evidence="7">HIUHase</shortName>
        <ecNumber evidence="7">3.5.2.17</ecNumber>
    </recommendedName>
</protein>
<dbReference type="EMBL" id="JBHSFQ010000002">
    <property type="protein sequence ID" value="MFC4560878.1"/>
    <property type="molecule type" value="Genomic_DNA"/>
</dbReference>
<reference evidence="10" key="1">
    <citation type="journal article" date="2019" name="Int. J. Syst. Evol. Microbiol.">
        <title>The Global Catalogue of Microorganisms (GCM) 10K type strain sequencing project: providing services to taxonomists for standard genome sequencing and annotation.</title>
        <authorList>
            <consortium name="The Broad Institute Genomics Platform"/>
            <consortium name="The Broad Institute Genome Sequencing Center for Infectious Disease"/>
            <person name="Wu L."/>
            <person name="Ma J."/>
        </authorList>
    </citation>
    <scope>NUCLEOTIDE SEQUENCE [LARGE SCALE GENOMIC DNA]</scope>
    <source>
        <strain evidence="10">XZYJ18</strain>
    </source>
</reference>
<dbReference type="EC" id="3.5.2.17" evidence="7"/>
<evidence type="ECO:0000256" key="2">
    <source>
        <dbReference type="ARBA" id="ARBA00002704"/>
    </source>
</evidence>
<organism evidence="9 10">
    <name type="scientific">Nocardiopsis mangrovi</name>
    <dbReference type="NCBI Taxonomy" id="1179818"/>
    <lineage>
        <taxon>Bacteria</taxon>
        <taxon>Bacillati</taxon>
        <taxon>Actinomycetota</taxon>
        <taxon>Actinomycetes</taxon>
        <taxon>Streptosporangiales</taxon>
        <taxon>Nocardiopsidaceae</taxon>
        <taxon>Nocardiopsis</taxon>
    </lineage>
</organism>
<name>A0ABV9DTF1_9ACTN</name>
<dbReference type="PRINTS" id="PR00189">
    <property type="entry name" value="TRNSTHYRETIN"/>
</dbReference>
<evidence type="ECO:0000259" key="8">
    <source>
        <dbReference type="SMART" id="SM00095"/>
    </source>
</evidence>
<keyword evidence="10" id="KW-1185">Reference proteome</keyword>
<evidence type="ECO:0000256" key="1">
    <source>
        <dbReference type="ARBA" id="ARBA00001043"/>
    </source>
</evidence>
<dbReference type="InterPro" id="IPR014306">
    <property type="entry name" value="Hydroxyisourate_hydrolase"/>
</dbReference>
<dbReference type="InterPro" id="IPR036817">
    <property type="entry name" value="Transthyretin/HIU_hydrolase_sf"/>
</dbReference>
<evidence type="ECO:0000256" key="7">
    <source>
        <dbReference type="RuleBase" id="RU361270"/>
    </source>
</evidence>
<keyword evidence="5 7" id="KW-0659">Purine metabolism</keyword>
<dbReference type="InterPro" id="IPR023416">
    <property type="entry name" value="Transthyretin/HIU_hydrolase_d"/>
</dbReference>
<comment type="similarity">
    <text evidence="3 7">Belongs to the transthyretin family. 5-hydroxyisourate hydrolase subfamily.</text>
</comment>
<dbReference type="Gene3D" id="2.60.40.180">
    <property type="entry name" value="Transthyretin/hydroxyisourate hydrolase domain"/>
    <property type="match status" value="1"/>
</dbReference>
<comment type="function">
    <text evidence="2">Catalyzes the hydrolysis of 5-hydroxyisourate (HIU) to 2-oxo-4-hydroxy-4-carboxy-5-ureidoimidazoline (OHCU).</text>
</comment>
<evidence type="ECO:0000256" key="5">
    <source>
        <dbReference type="ARBA" id="ARBA00022631"/>
    </source>
</evidence>
<sequence>MSLVTTHVLDTALGRPAAGVRVVLEAADANRTSWSPIASATTDTDGRIADLGPGRLAAGVHRLVFDTGSYFADSGLSGFYPEITVVFDITDGDAHHHVPLLLSPFGYSTYRGS</sequence>
<dbReference type="InterPro" id="IPR023418">
    <property type="entry name" value="Thyroxine_BS"/>
</dbReference>
<dbReference type="Pfam" id="PF00576">
    <property type="entry name" value="Transthyretin"/>
    <property type="match status" value="1"/>
</dbReference>
<dbReference type="Proteomes" id="UP001595923">
    <property type="component" value="Unassembled WGS sequence"/>
</dbReference>
<keyword evidence="6 7" id="KW-0378">Hydrolase</keyword>
<dbReference type="RefSeq" id="WP_378571396.1">
    <property type="nucleotide sequence ID" value="NZ_JBHSFQ010000002.1"/>
</dbReference>
<dbReference type="SUPFAM" id="SSF49472">
    <property type="entry name" value="Transthyretin (synonym: prealbumin)"/>
    <property type="match status" value="1"/>
</dbReference>
<dbReference type="PANTHER" id="PTHR10395">
    <property type="entry name" value="URICASE AND TRANSTHYRETIN-RELATED"/>
    <property type="match status" value="1"/>
</dbReference>
<feature type="domain" description="Transthyretin/hydroxyisourate hydrolase" evidence="8">
    <location>
        <begin position="4"/>
        <end position="112"/>
    </location>
</feature>
<evidence type="ECO:0000313" key="10">
    <source>
        <dbReference type="Proteomes" id="UP001595923"/>
    </source>
</evidence>
<comment type="caution">
    <text evidence="9">The sequence shown here is derived from an EMBL/GenBank/DDBJ whole genome shotgun (WGS) entry which is preliminary data.</text>
</comment>
<dbReference type="PROSITE" id="PS00768">
    <property type="entry name" value="TRANSTHYRETIN_1"/>
    <property type="match status" value="1"/>
</dbReference>
<dbReference type="CDD" id="cd05822">
    <property type="entry name" value="TLP_HIUase"/>
    <property type="match status" value="1"/>
</dbReference>
<dbReference type="SMART" id="SM00095">
    <property type="entry name" value="TR_THY"/>
    <property type="match status" value="1"/>
</dbReference>
<comment type="catalytic activity">
    <reaction evidence="1 7">
        <text>5-hydroxyisourate + H2O = 5-hydroxy-2-oxo-4-ureido-2,5-dihydro-1H-imidazole-5-carboxylate + H(+)</text>
        <dbReference type="Rhea" id="RHEA:23736"/>
        <dbReference type="ChEBI" id="CHEBI:15377"/>
        <dbReference type="ChEBI" id="CHEBI:15378"/>
        <dbReference type="ChEBI" id="CHEBI:18072"/>
        <dbReference type="ChEBI" id="CHEBI:58639"/>
        <dbReference type="EC" id="3.5.2.17"/>
    </reaction>
</comment>
<accession>A0ABV9DTF1</accession>
<evidence type="ECO:0000256" key="4">
    <source>
        <dbReference type="ARBA" id="ARBA00011881"/>
    </source>
</evidence>
<proteinExistence type="inferred from homology"/>
<evidence type="ECO:0000313" key="9">
    <source>
        <dbReference type="EMBL" id="MFC4560878.1"/>
    </source>
</evidence>
<gene>
    <name evidence="9" type="primary">uraH</name>
    <name evidence="9" type="ORF">ACFO4E_03290</name>
</gene>
<dbReference type="GO" id="GO:0033971">
    <property type="term" value="F:hydroxyisourate hydrolase activity"/>
    <property type="evidence" value="ECO:0007669"/>
    <property type="project" value="UniProtKB-EC"/>
</dbReference>
<dbReference type="InterPro" id="IPR000895">
    <property type="entry name" value="Transthyretin/HIU_hydrolase"/>
</dbReference>
<dbReference type="NCBIfam" id="TIGR02962">
    <property type="entry name" value="hdxy_isourate"/>
    <property type="match status" value="1"/>
</dbReference>
<evidence type="ECO:0000256" key="3">
    <source>
        <dbReference type="ARBA" id="ARBA00009850"/>
    </source>
</evidence>